<feature type="region of interest" description="Disordered" evidence="6">
    <location>
        <begin position="94"/>
        <end position="133"/>
    </location>
</feature>
<dbReference type="PANTHER" id="PTHR31042">
    <property type="entry name" value="CORE-2/I-BRANCHING BETA-1,6-N-ACETYLGLUCOSAMINYLTRANSFERASE FAMILY PROTEIN-RELATED"/>
    <property type="match status" value="1"/>
</dbReference>
<evidence type="ECO:0000256" key="5">
    <source>
        <dbReference type="ARBA" id="ARBA00023180"/>
    </source>
</evidence>
<feature type="compositionally biased region" description="Polar residues" evidence="6">
    <location>
        <begin position="51"/>
        <end position="62"/>
    </location>
</feature>
<organism evidence="7 8">
    <name type="scientific">Clitoria ternatea</name>
    <name type="common">Butterfly pea</name>
    <dbReference type="NCBI Taxonomy" id="43366"/>
    <lineage>
        <taxon>Eukaryota</taxon>
        <taxon>Viridiplantae</taxon>
        <taxon>Streptophyta</taxon>
        <taxon>Embryophyta</taxon>
        <taxon>Tracheophyta</taxon>
        <taxon>Spermatophyta</taxon>
        <taxon>Magnoliopsida</taxon>
        <taxon>eudicotyledons</taxon>
        <taxon>Gunneridae</taxon>
        <taxon>Pentapetalae</taxon>
        <taxon>rosids</taxon>
        <taxon>fabids</taxon>
        <taxon>Fabales</taxon>
        <taxon>Fabaceae</taxon>
        <taxon>Papilionoideae</taxon>
        <taxon>50 kb inversion clade</taxon>
        <taxon>NPAAA clade</taxon>
        <taxon>indigoferoid/millettioid clade</taxon>
        <taxon>Phaseoleae</taxon>
        <taxon>Clitoria</taxon>
    </lineage>
</organism>
<dbReference type="PANTHER" id="PTHR31042:SF3">
    <property type="entry name" value="OS08G0110400 PROTEIN"/>
    <property type="match status" value="1"/>
</dbReference>
<evidence type="ECO:0000256" key="4">
    <source>
        <dbReference type="ARBA" id="ARBA00023136"/>
    </source>
</evidence>
<feature type="compositionally biased region" description="Polar residues" evidence="6">
    <location>
        <begin position="117"/>
        <end position="133"/>
    </location>
</feature>
<keyword evidence="2" id="KW-0328">Glycosyltransferase</keyword>
<name>A0AAN9KGN4_CLITE</name>
<keyword evidence="5" id="KW-0325">Glycoprotein</keyword>
<sequence length="606" mass="68260">MNSCQQDGTSGTCDTISEEANFLHKEKETSNTQSNSSDSSKTDKGAPPATNPANPDQSSSAVNLCPVGPQAELTSSSLISPNLNPEKASSLIDRYPIYPSDPQDHSEPEFDPKKPLSSPNGQTKILTPSKPRTQHNNLDLVVQGQWLTMNAACLFRVTPGFHSYTLVRIASLCRGNPRQVGTLVQGTPSPSLSPPYSTPHLLNAFFRSSFQFDFTDLSPVLSFSLLSVSGEVPEEPVVSKNFSSLFEKRLIERHILVAYRGVVIGLTTSSHISNTHFIAHPYHYISVSTAPPPPPPLLMESLLHPSTLSHGLSDDELFWRASFVPKKQEYPFQRIPKVAFMFLTRGPLPFLPLWERFFHGHAPLFNIYVHAPPGFILNVSRSSPFYGRNIPSKHVSWGTVTLADAERRLLANALLDFSNERFVLLSESCIPVYNFPTVYRYLTDSAHSFVESYDEPSRYGRGRYSRNMLPDIQLRHWRKGSQWFELNRPLAVYIVSDTHYFSLFRKYCKPACYPDEHYIPTFLNMFHGSLNSNRTVTWVDWSMLGPHPATYGRDNITATFIQSIRNNGSLCRYNSEMTSVCYLFARKFDPTALEPLLNLSSQVMNF</sequence>
<dbReference type="GO" id="GO:0016757">
    <property type="term" value="F:glycosyltransferase activity"/>
    <property type="evidence" value="ECO:0007669"/>
    <property type="project" value="UniProtKB-KW"/>
</dbReference>
<evidence type="ECO:0000256" key="3">
    <source>
        <dbReference type="ARBA" id="ARBA00022679"/>
    </source>
</evidence>
<keyword evidence="8" id="KW-1185">Reference proteome</keyword>
<keyword evidence="3" id="KW-0808">Transferase</keyword>
<dbReference type="Gene3D" id="3.30.40.10">
    <property type="entry name" value="Zinc/RING finger domain, C3HC4 (zinc finger)"/>
    <property type="match status" value="1"/>
</dbReference>
<dbReference type="InterPro" id="IPR044174">
    <property type="entry name" value="BC10-like"/>
</dbReference>
<dbReference type="Pfam" id="PF02485">
    <property type="entry name" value="Branch"/>
    <property type="match status" value="1"/>
</dbReference>
<feature type="region of interest" description="Disordered" evidence="6">
    <location>
        <begin position="1"/>
        <end position="67"/>
    </location>
</feature>
<evidence type="ECO:0000256" key="6">
    <source>
        <dbReference type="SAM" id="MobiDB-lite"/>
    </source>
</evidence>
<feature type="compositionally biased region" description="Basic and acidic residues" evidence="6">
    <location>
        <begin position="102"/>
        <end position="114"/>
    </location>
</feature>
<feature type="compositionally biased region" description="Low complexity" evidence="6">
    <location>
        <begin position="30"/>
        <end position="39"/>
    </location>
</feature>
<comment type="caution">
    <text evidence="7">The sequence shown here is derived from an EMBL/GenBank/DDBJ whole genome shotgun (WGS) entry which is preliminary data.</text>
</comment>
<accession>A0AAN9KGN4</accession>
<comment type="subcellular location">
    <subcellularLocation>
        <location evidence="1">Membrane</location>
        <topology evidence="1">Single-pass type II membrane protein</topology>
    </subcellularLocation>
</comment>
<dbReference type="Proteomes" id="UP001359559">
    <property type="component" value="Unassembled WGS sequence"/>
</dbReference>
<feature type="compositionally biased region" description="Polar residues" evidence="6">
    <location>
        <begin position="1"/>
        <end position="15"/>
    </location>
</feature>
<evidence type="ECO:0000256" key="1">
    <source>
        <dbReference type="ARBA" id="ARBA00004606"/>
    </source>
</evidence>
<keyword evidence="4" id="KW-0472">Membrane</keyword>
<evidence type="ECO:0000256" key="2">
    <source>
        <dbReference type="ARBA" id="ARBA00022676"/>
    </source>
</evidence>
<dbReference type="InterPro" id="IPR013083">
    <property type="entry name" value="Znf_RING/FYVE/PHD"/>
</dbReference>
<protein>
    <recommendedName>
        <fullName evidence="9">Core-2/I-branching beta-1,6-N-acetylglucosaminyltransferase family protein</fullName>
    </recommendedName>
</protein>
<dbReference type="GO" id="GO:0016020">
    <property type="term" value="C:membrane"/>
    <property type="evidence" value="ECO:0007669"/>
    <property type="project" value="UniProtKB-SubCell"/>
</dbReference>
<evidence type="ECO:0008006" key="9">
    <source>
        <dbReference type="Google" id="ProtNLM"/>
    </source>
</evidence>
<gene>
    <name evidence="7" type="ORF">RJT34_00002</name>
</gene>
<dbReference type="AlphaFoldDB" id="A0AAN9KGN4"/>
<dbReference type="InterPro" id="IPR003406">
    <property type="entry name" value="Glyco_trans_14"/>
</dbReference>
<evidence type="ECO:0000313" key="7">
    <source>
        <dbReference type="EMBL" id="KAK7316501.1"/>
    </source>
</evidence>
<dbReference type="EMBL" id="JAYKXN010000001">
    <property type="protein sequence ID" value="KAK7316501.1"/>
    <property type="molecule type" value="Genomic_DNA"/>
</dbReference>
<reference evidence="7 8" key="1">
    <citation type="submission" date="2024-01" db="EMBL/GenBank/DDBJ databases">
        <title>The genomes of 5 underutilized Papilionoideae crops provide insights into root nodulation and disease resistance.</title>
        <authorList>
            <person name="Yuan L."/>
        </authorList>
    </citation>
    <scope>NUCLEOTIDE SEQUENCE [LARGE SCALE GENOMIC DNA]</scope>
    <source>
        <strain evidence="7">LY-2023</strain>
        <tissue evidence="7">Leaf</tissue>
    </source>
</reference>
<proteinExistence type="predicted"/>
<evidence type="ECO:0000313" key="8">
    <source>
        <dbReference type="Proteomes" id="UP001359559"/>
    </source>
</evidence>